<keyword evidence="3" id="KW-1185">Reference proteome</keyword>
<evidence type="ECO:0000256" key="1">
    <source>
        <dbReference type="SAM" id="MobiDB-lite"/>
    </source>
</evidence>
<reference evidence="2 3" key="1">
    <citation type="journal article" date="2019" name="Int. J. Syst. Evol. Microbiol.">
        <title>The Global Catalogue of Microorganisms (GCM) 10K type strain sequencing project: providing services to taxonomists for standard genome sequencing and annotation.</title>
        <authorList>
            <consortium name="The Broad Institute Genomics Platform"/>
            <consortium name="The Broad Institute Genome Sequencing Center for Infectious Disease"/>
            <person name="Wu L."/>
            <person name="Ma J."/>
        </authorList>
    </citation>
    <scope>NUCLEOTIDE SEQUENCE [LARGE SCALE GENOMIC DNA]</scope>
    <source>
        <strain evidence="2 3">JCM 13244</strain>
    </source>
</reference>
<organism evidence="2 3">
    <name type="scientific">Streptomyces yatensis</name>
    <dbReference type="NCBI Taxonomy" id="155177"/>
    <lineage>
        <taxon>Bacteria</taxon>
        <taxon>Bacillati</taxon>
        <taxon>Actinomycetota</taxon>
        <taxon>Actinomycetes</taxon>
        <taxon>Kitasatosporales</taxon>
        <taxon>Streptomycetaceae</taxon>
        <taxon>Streptomyces</taxon>
        <taxon>Streptomyces violaceusniger group</taxon>
    </lineage>
</organism>
<accession>A0ABN2GYU5</accession>
<gene>
    <name evidence="2" type="ORF">GCM10009680_18170</name>
</gene>
<dbReference type="EMBL" id="BAAALR010000025">
    <property type="protein sequence ID" value="GAA1679158.1"/>
    <property type="molecule type" value="Genomic_DNA"/>
</dbReference>
<feature type="compositionally biased region" description="Basic and acidic residues" evidence="1">
    <location>
        <begin position="35"/>
        <end position="54"/>
    </location>
</feature>
<evidence type="ECO:0000313" key="3">
    <source>
        <dbReference type="Proteomes" id="UP001499947"/>
    </source>
</evidence>
<proteinExistence type="predicted"/>
<evidence type="ECO:0000313" key="2">
    <source>
        <dbReference type="EMBL" id="GAA1679158.1"/>
    </source>
</evidence>
<comment type="caution">
    <text evidence="2">The sequence shown here is derived from an EMBL/GenBank/DDBJ whole genome shotgun (WGS) entry which is preliminary data.</text>
</comment>
<feature type="region of interest" description="Disordered" evidence="1">
    <location>
        <begin position="34"/>
        <end position="62"/>
    </location>
</feature>
<dbReference type="Proteomes" id="UP001499947">
    <property type="component" value="Unassembled WGS sequence"/>
</dbReference>
<sequence>MPVVNWLMPPGDTHRRAVVDRAVRAGFRFEGADGDGCRNARTYREERVRPKSTERTPAARAR</sequence>
<protein>
    <submittedName>
        <fullName evidence="2">Uncharacterized protein</fullName>
    </submittedName>
</protein>
<name>A0ABN2GYU5_9ACTN</name>